<comment type="caution">
    <text evidence="1">The sequence shown here is derived from an EMBL/GenBank/DDBJ whole genome shotgun (WGS) entry which is preliminary data.</text>
</comment>
<name>A0A9Q0EDP2_9TELE</name>
<dbReference type="AlphaFoldDB" id="A0A9Q0EDP2"/>
<reference evidence="1" key="1">
    <citation type="submission" date="2022-07" db="EMBL/GenBank/DDBJ databases">
        <title>Chromosome-level genome of Muraenolepis orangiensis.</title>
        <authorList>
            <person name="Kim J."/>
        </authorList>
    </citation>
    <scope>NUCLEOTIDE SEQUENCE</scope>
    <source>
        <strain evidence="1">KU_S4_2022</strain>
        <tissue evidence="1">Muscle</tissue>
    </source>
</reference>
<gene>
    <name evidence="1" type="ORF">NHX12_027402</name>
</gene>
<evidence type="ECO:0000313" key="2">
    <source>
        <dbReference type="Proteomes" id="UP001148018"/>
    </source>
</evidence>
<evidence type="ECO:0000313" key="1">
    <source>
        <dbReference type="EMBL" id="KAJ3605355.1"/>
    </source>
</evidence>
<accession>A0A9Q0EDP2</accession>
<organism evidence="1 2">
    <name type="scientific">Muraenolepis orangiensis</name>
    <name type="common">Patagonian moray cod</name>
    <dbReference type="NCBI Taxonomy" id="630683"/>
    <lineage>
        <taxon>Eukaryota</taxon>
        <taxon>Metazoa</taxon>
        <taxon>Chordata</taxon>
        <taxon>Craniata</taxon>
        <taxon>Vertebrata</taxon>
        <taxon>Euteleostomi</taxon>
        <taxon>Actinopterygii</taxon>
        <taxon>Neopterygii</taxon>
        <taxon>Teleostei</taxon>
        <taxon>Neoteleostei</taxon>
        <taxon>Acanthomorphata</taxon>
        <taxon>Zeiogadaria</taxon>
        <taxon>Gadariae</taxon>
        <taxon>Gadiformes</taxon>
        <taxon>Muraenolepidoidei</taxon>
        <taxon>Muraenolepididae</taxon>
        <taxon>Muraenolepis</taxon>
    </lineage>
</organism>
<sequence>MTRPCLRLYGQAVSAALWPGRVCGSHSFTSSWFTSAGLIVIVRVGVELVELLLSWCEDGADGAPLTVTSNEAADRKSIEHTALCLHYIG</sequence>
<protein>
    <submittedName>
        <fullName evidence="1">Uncharacterized protein</fullName>
    </submittedName>
</protein>
<proteinExistence type="predicted"/>
<keyword evidence="2" id="KW-1185">Reference proteome</keyword>
<dbReference type="Proteomes" id="UP001148018">
    <property type="component" value="Unassembled WGS sequence"/>
</dbReference>
<dbReference type="EMBL" id="JANIIK010000043">
    <property type="protein sequence ID" value="KAJ3605355.1"/>
    <property type="molecule type" value="Genomic_DNA"/>
</dbReference>